<evidence type="ECO:0000313" key="2">
    <source>
        <dbReference type="EMBL" id="KAJ7629916.1"/>
    </source>
</evidence>
<sequence>MEPLLGAGLTAVNWILTWFGCLAVVTFGSMEGNVGYAHVCSTDRAQRSPRGHGPNIEIGRESLKLLAILITDIEAYISGIEQGTSGRGAAGVAAASTGSKDIAGFASWSRIAEGSTGPSQGLARPPLSASVAVWRTIVAVRRTHTALSSAETPTSIFMGGHHLAKAAPAQYAPLNAAPRYIVPSAHCKPSFFRLVPIFSSYSALCFVFNRLVLALPIFAAPVSNDQLQDESVPYPH</sequence>
<evidence type="ECO:0000313" key="3">
    <source>
        <dbReference type="Proteomes" id="UP001221757"/>
    </source>
</evidence>
<keyword evidence="3" id="KW-1185">Reference proteome</keyword>
<organism evidence="2 3">
    <name type="scientific">Mycena rosella</name>
    <name type="common">Pink bonnet</name>
    <name type="synonym">Agaricus rosellus</name>
    <dbReference type="NCBI Taxonomy" id="1033263"/>
    <lineage>
        <taxon>Eukaryota</taxon>
        <taxon>Fungi</taxon>
        <taxon>Dikarya</taxon>
        <taxon>Basidiomycota</taxon>
        <taxon>Agaricomycotina</taxon>
        <taxon>Agaricomycetes</taxon>
        <taxon>Agaricomycetidae</taxon>
        <taxon>Agaricales</taxon>
        <taxon>Marasmiineae</taxon>
        <taxon>Mycenaceae</taxon>
        <taxon>Mycena</taxon>
    </lineage>
</organism>
<comment type="caution">
    <text evidence="2">The sequence shown here is derived from an EMBL/GenBank/DDBJ whole genome shotgun (WGS) entry which is preliminary data.</text>
</comment>
<proteinExistence type="predicted"/>
<name>A0AAD7FKK0_MYCRO</name>
<keyword evidence="1" id="KW-0812">Transmembrane</keyword>
<evidence type="ECO:0000256" key="1">
    <source>
        <dbReference type="SAM" id="Phobius"/>
    </source>
</evidence>
<dbReference type="AlphaFoldDB" id="A0AAD7FKK0"/>
<dbReference type="EMBL" id="JARKIE010000525">
    <property type="protein sequence ID" value="KAJ7629916.1"/>
    <property type="molecule type" value="Genomic_DNA"/>
</dbReference>
<feature type="transmembrane region" description="Helical" evidence="1">
    <location>
        <begin position="198"/>
        <end position="219"/>
    </location>
</feature>
<keyword evidence="1" id="KW-0472">Membrane</keyword>
<feature type="transmembrane region" description="Helical" evidence="1">
    <location>
        <begin position="6"/>
        <end position="27"/>
    </location>
</feature>
<reference evidence="2" key="1">
    <citation type="submission" date="2023-03" db="EMBL/GenBank/DDBJ databases">
        <title>Massive genome expansion in bonnet fungi (Mycena s.s.) driven by repeated elements and novel gene families across ecological guilds.</title>
        <authorList>
            <consortium name="Lawrence Berkeley National Laboratory"/>
            <person name="Harder C.B."/>
            <person name="Miyauchi S."/>
            <person name="Viragh M."/>
            <person name="Kuo A."/>
            <person name="Thoen E."/>
            <person name="Andreopoulos B."/>
            <person name="Lu D."/>
            <person name="Skrede I."/>
            <person name="Drula E."/>
            <person name="Henrissat B."/>
            <person name="Morin E."/>
            <person name="Kohler A."/>
            <person name="Barry K."/>
            <person name="LaButti K."/>
            <person name="Morin E."/>
            <person name="Salamov A."/>
            <person name="Lipzen A."/>
            <person name="Mereny Z."/>
            <person name="Hegedus B."/>
            <person name="Baldrian P."/>
            <person name="Stursova M."/>
            <person name="Weitz H."/>
            <person name="Taylor A."/>
            <person name="Grigoriev I.V."/>
            <person name="Nagy L.G."/>
            <person name="Martin F."/>
            <person name="Kauserud H."/>
        </authorList>
    </citation>
    <scope>NUCLEOTIDE SEQUENCE</scope>
    <source>
        <strain evidence="2">CBHHK067</strain>
    </source>
</reference>
<keyword evidence="1" id="KW-1133">Transmembrane helix</keyword>
<protein>
    <submittedName>
        <fullName evidence="2">Uncharacterized protein</fullName>
    </submittedName>
</protein>
<dbReference type="Proteomes" id="UP001221757">
    <property type="component" value="Unassembled WGS sequence"/>
</dbReference>
<accession>A0AAD7FKK0</accession>
<gene>
    <name evidence="2" type="ORF">B0H17DRAFT_1150380</name>
</gene>